<keyword evidence="2" id="KW-1185">Reference proteome</keyword>
<comment type="caution">
    <text evidence="1">The sequence shown here is derived from an EMBL/GenBank/DDBJ whole genome shotgun (WGS) entry which is preliminary data.</text>
</comment>
<dbReference type="RefSeq" id="WP_382392846.1">
    <property type="nucleotide sequence ID" value="NZ_JBHUNA010000018.1"/>
</dbReference>
<sequence>MAKVTLKKDTNTAVQEISHKLDDLDKLIDIYGKKKEILTEFENWRNDVKRTLDGNFYDQSISRDFLIETKVLPNKFSDTENVKKIDEALYKGKSYLRNLNTDIQLDKYLPRVNHDSIEKTTAVAIIRKILRNFYKHIKAMYQDEVHGNGKIKKEDLDKIKIGNEYDVQRILYSLIRPIFPNARLEVADDAGYNSVRYDIALHEYGIVIEVKCTRPTMTERKLTEELGADSFHYKADHLFLFIFDKEKLIENPDVFAKSFQRQKADFGKELETVVVQEITF</sequence>
<evidence type="ECO:0008006" key="3">
    <source>
        <dbReference type="Google" id="ProtNLM"/>
    </source>
</evidence>
<gene>
    <name evidence="1" type="ORF">ACFSUO_07960</name>
</gene>
<organism evidence="1 2">
    <name type="scientific">Lentibacillus juripiscarius</name>
    <dbReference type="NCBI Taxonomy" id="257446"/>
    <lineage>
        <taxon>Bacteria</taxon>
        <taxon>Bacillati</taxon>
        <taxon>Bacillota</taxon>
        <taxon>Bacilli</taxon>
        <taxon>Bacillales</taxon>
        <taxon>Bacillaceae</taxon>
        <taxon>Lentibacillus</taxon>
    </lineage>
</organism>
<dbReference type="Pfam" id="PF18742">
    <property type="entry name" value="DpnII-MboI"/>
    <property type="match status" value="1"/>
</dbReference>
<proteinExistence type="predicted"/>
<accession>A0ABW5V7T6</accession>
<protein>
    <recommendedName>
        <fullName evidence="3">Restriction endonuclease</fullName>
    </recommendedName>
</protein>
<evidence type="ECO:0000313" key="2">
    <source>
        <dbReference type="Proteomes" id="UP001597502"/>
    </source>
</evidence>
<dbReference type="EMBL" id="JBHUNA010000018">
    <property type="protein sequence ID" value="MFD2760899.1"/>
    <property type="molecule type" value="Genomic_DNA"/>
</dbReference>
<reference evidence="2" key="1">
    <citation type="journal article" date="2019" name="Int. J. Syst. Evol. Microbiol.">
        <title>The Global Catalogue of Microorganisms (GCM) 10K type strain sequencing project: providing services to taxonomists for standard genome sequencing and annotation.</title>
        <authorList>
            <consortium name="The Broad Institute Genomics Platform"/>
            <consortium name="The Broad Institute Genome Sequencing Center for Infectious Disease"/>
            <person name="Wu L."/>
            <person name="Ma J."/>
        </authorList>
    </citation>
    <scope>NUCLEOTIDE SEQUENCE [LARGE SCALE GENOMIC DNA]</scope>
    <source>
        <strain evidence="2">TISTR 1535</strain>
    </source>
</reference>
<name>A0ABW5V7T6_9BACI</name>
<evidence type="ECO:0000313" key="1">
    <source>
        <dbReference type="EMBL" id="MFD2760899.1"/>
    </source>
</evidence>
<dbReference type="Proteomes" id="UP001597502">
    <property type="component" value="Unassembled WGS sequence"/>
</dbReference>